<feature type="disulfide bond" evidence="7">
    <location>
        <begin position="230"/>
        <end position="251"/>
    </location>
</feature>
<dbReference type="SMART" id="SM00409">
    <property type="entry name" value="IG"/>
    <property type="match status" value="1"/>
</dbReference>
<dbReference type="GO" id="GO:0002052">
    <property type="term" value="P:positive regulation of neuroblast proliferation"/>
    <property type="evidence" value="ECO:0007669"/>
    <property type="project" value="TreeGrafter"/>
</dbReference>
<dbReference type="GO" id="GO:0005540">
    <property type="term" value="F:hyaluronic acid binding"/>
    <property type="evidence" value="ECO:0007669"/>
    <property type="project" value="InterPro"/>
</dbReference>
<dbReference type="FunFam" id="3.10.100.10:FF:000002">
    <property type="entry name" value="Hyaluronan proteoglycan link protein 1"/>
    <property type="match status" value="1"/>
</dbReference>
<feature type="domain" description="Link" evidence="9">
    <location>
        <begin position="184"/>
        <end position="279"/>
    </location>
</feature>
<dbReference type="InterPro" id="IPR050691">
    <property type="entry name" value="Hyaluronan_bind_Proteoglycan"/>
</dbReference>
<dbReference type="GO" id="GO:0072534">
    <property type="term" value="C:perineuronal net"/>
    <property type="evidence" value="ECO:0007669"/>
    <property type="project" value="TreeGrafter"/>
</dbReference>
<evidence type="ECO:0000256" key="1">
    <source>
        <dbReference type="ARBA" id="ARBA00004613"/>
    </source>
</evidence>
<keyword evidence="6" id="KW-0325">Glycoprotein</keyword>
<sequence length="332" mass="37739">MVEIHLVSLIVPAVLLCLPLKGEMLSPRNWLCCHIILLMFLSPAFSLMNNDIGTRQSVHVSGDESGLVVVQTAPGKVLTHRGGSIILPCRYHYEPESQDPEKIRIKWTKESDTLQSSDVFVALGRIQKAFGIYKGRVWLQGDGDGDASLIMQDVTLQDYGRYECEVIDELEDDTGIVKLNLEGVVFPYHPRLGRYTLNFEDAKKACEEQDGILASYEQLHEAWLKGLDWCNAGWLDDGSVQYPISKPRLQCGRSEQTAGIRNYGYRHKDDERYDAFCFTSNLKGIKPIKCIPLVFNGREDEMRYFSLKERQVKEVPGQNNCSKAEDQSWRVE</sequence>
<dbReference type="InterPro" id="IPR013106">
    <property type="entry name" value="Ig_V-set"/>
</dbReference>
<gene>
    <name evidence="10" type="ORF">chiPu_0015783</name>
</gene>
<dbReference type="GO" id="GO:0005615">
    <property type="term" value="C:extracellular space"/>
    <property type="evidence" value="ECO:0007669"/>
    <property type="project" value="TreeGrafter"/>
</dbReference>
<dbReference type="InterPro" id="IPR003599">
    <property type="entry name" value="Ig_sub"/>
</dbReference>
<dbReference type="PROSITE" id="PS50835">
    <property type="entry name" value="IG_LIKE"/>
    <property type="match status" value="1"/>
</dbReference>
<dbReference type="CDD" id="cd03518">
    <property type="entry name" value="Link_domain_HAPLN_module_1"/>
    <property type="match status" value="1"/>
</dbReference>
<dbReference type="Gene3D" id="2.60.40.10">
    <property type="entry name" value="Immunoglobulins"/>
    <property type="match status" value="1"/>
</dbReference>
<keyword evidence="11" id="KW-1185">Reference proteome</keyword>
<dbReference type="GO" id="GO:0007155">
    <property type="term" value="P:cell adhesion"/>
    <property type="evidence" value="ECO:0007669"/>
    <property type="project" value="InterPro"/>
</dbReference>
<dbReference type="PANTHER" id="PTHR22804:SF11">
    <property type="entry name" value="HYALURONAN AND PROTEOGLYCAN LINK PROTEIN 4"/>
    <property type="match status" value="1"/>
</dbReference>
<dbReference type="SUPFAM" id="SSF48726">
    <property type="entry name" value="Immunoglobulin"/>
    <property type="match status" value="1"/>
</dbReference>
<evidence type="ECO:0000256" key="5">
    <source>
        <dbReference type="ARBA" id="ARBA00023157"/>
    </source>
</evidence>
<comment type="subcellular location">
    <subcellularLocation>
        <location evidence="1">Secreted</location>
    </subcellularLocation>
</comment>
<evidence type="ECO:0000256" key="4">
    <source>
        <dbReference type="ARBA" id="ARBA00022737"/>
    </source>
</evidence>
<keyword evidence="3" id="KW-0732">Signal</keyword>
<dbReference type="Pfam" id="PF00193">
    <property type="entry name" value="Xlink"/>
    <property type="match status" value="1"/>
</dbReference>
<evidence type="ECO:0000313" key="10">
    <source>
        <dbReference type="EMBL" id="GCC37280.1"/>
    </source>
</evidence>
<dbReference type="AlphaFoldDB" id="A0A401T3U3"/>
<dbReference type="InterPro" id="IPR000538">
    <property type="entry name" value="Link_dom"/>
</dbReference>
<dbReference type="CDD" id="cd05877">
    <property type="entry name" value="Ig_LP_like"/>
    <property type="match status" value="1"/>
</dbReference>
<dbReference type="SUPFAM" id="SSF56436">
    <property type="entry name" value="C-type lectin-like"/>
    <property type="match status" value="1"/>
</dbReference>
<dbReference type="OrthoDB" id="5359219at2759"/>
<evidence type="ECO:0000313" key="11">
    <source>
        <dbReference type="Proteomes" id="UP000287033"/>
    </source>
</evidence>
<evidence type="ECO:0000256" key="6">
    <source>
        <dbReference type="ARBA" id="ARBA00023180"/>
    </source>
</evidence>
<dbReference type="SMART" id="SM00445">
    <property type="entry name" value="LINK"/>
    <property type="match status" value="1"/>
</dbReference>
<dbReference type="FunFam" id="2.60.40.10:FF:000536">
    <property type="entry name" value="Hyaluronan and proteoglycan link protein 4"/>
    <property type="match status" value="1"/>
</dbReference>
<dbReference type="PRINTS" id="PR01265">
    <property type="entry name" value="LINKMODULE"/>
</dbReference>
<dbReference type="Pfam" id="PF07686">
    <property type="entry name" value="V-set"/>
    <property type="match status" value="1"/>
</dbReference>
<dbReference type="STRING" id="137246.A0A401T3U3"/>
<dbReference type="GO" id="GO:0007417">
    <property type="term" value="P:central nervous system development"/>
    <property type="evidence" value="ECO:0007669"/>
    <property type="project" value="TreeGrafter"/>
</dbReference>
<dbReference type="InterPro" id="IPR016186">
    <property type="entry name" value="C-type_lectin-like/link_sf"/>
</dbReference>
<evidence type="ECO:0000259" key="8">
    <source>
        <dbReference type="PROSITE" id="PS50835"/>
    </source>
</evidence>
<dbReference type="InterPro" id="IPR016187">
    <property type="entry name" value="CTDL_fold"/>
</dbReference>
<evidence type="ECO:0000259" key="9">
    <source>
        <dbReference type="PROSITE" id="PS50963"/>
    </source>
</evidence>
<keyword evidence="5 7" id="KW-1015">Disulfide bond</keyword>
<dbReference type="SMART" id="SM00406">
    <property type="entry name" value="IGv"/>
    <property type="match status" value="1"/>
</dbReference>
<dbReference type="PROSITE" id="PS50963">
    <property type="entry name" value="LINK_2"/>
    <property type="match status" value="1"/>
</dbReference>
<protein>
    <recommendedName>
        <fullName evidence="12">Hyaluronan and proteoglycan link protein 4</fullName>
    </recommendedName>
</protein>
<evidence type="ECO:0000256" key="2">
    <source>
        <dbReference type="ARBA" id="ARBA00022525"/>
    </source>
</evidence>
<comment type="caution">
    <text evidence="7">Lacks conserved residue(s) required for the propagation of feature annotation.</text>
</comment>
<name>A0A401T3U3_CHIPU</name>
<dbReference type="GO" id="GO:0001501">
    <property type="term" value="P:skeletal system development"/>
    <property type="evidence" value="ECO:0007669"/>
    <property type="project" value="TreeGrafter"/>
</dbReference>
<proteinExistence type="predicted"/>
<feature type="domain" description="Ig-like" evidence="8">
    <location>
        <begin position="43"/>
        <end position="182"/>
    </location>
</feature>
<evidence type="ECO:0000256" key="7">
    <source>
        <dbReference type="PROSITE-ProRule" id="PRU00323"/>
    </source>
</evidence>
<evidence type="ECO:0000256" key="3">
    <source>
        <dbReference type="ARBA" id="ARBA00022729"/>
    </source>
</evidence>
<keyword evidence="4" id="KW-0677">Repeat</keyword>
<dbReference type="GO" id="GO:0010001">
    <property type="term" value="P:glial cell differentiation"/>
    <property type="evidence" value="ECO:0007669"/>
    <property type="project" value="TreeGrafter"/>
</dbReference>
<dbReference type="PROSITE" id="PS01241">
    <property type="entry name" value="LINK_1"/>
    <property type="match status" value="1"/>
</dbReference>
<reference evidence="10 11" key="1">
    <citation type="journal article" date="2018" name="Nat. Ecol. Evol.">
        <title>Shark genomes provide insights into elasmobranch evolution and the origin of vertebrates.</title>
        <authorList>
            <person name="Hara Y"/>
            <person name="Yamaguchi K"/>
            <person name="Onimaru K"/>
            <person name="Kadota M"/>
            <person name="Koyanagi M"/>
            <person name="Keeley SD"/>
            <person name="Tatsumi K"/>
            <person name="Tanaka K"/>
            <person name="Motone F"/>
            <person name="Kageyama Y"/>
            <person name="Nozu R"/>
            <person name="Adachi N"/>
            <person name="Nishimura O"/>
            <person name="Nakagawa R"/>
            <person name="Tanegashima C"/>
            <person name="Kiyatake I"/>
            <person name="Matsumoto R"/>
            <person name="Murakumo K"/>
            <person name="Nishida K"/>
            <person name="Terakita A"/>
            <person name="Kuratani S"/>
            <person name="Sato K"/>
            <person name="Hyodo S Kuraku.S."/>
        </authorList>
    </citation>
    <scope>NUCLEOTIDE SEQUENCE [LARGE SCALE GENOMIC DNA]</scope>
</reference>
<dbReference type="InterPro" id="IPR007110">
    <property type="entry name" value="Ig-like_dom"/>
</dbReference>
<dbReference type="EMBL" id="BEZZ01000972">
    <property type="protein sequence ID" value="GCC37280.1"/>
    <property type="molecule type" value="Genomic_DNA"/>
</dbReference>
<comment type="caution">
    <text evidence="10">The sequence shown here is derived from an EMBL/GenBank/DDBJ whole genome shotgun (WGS) entry which is preliminary data.</text>
</comment>
<dbReference type="Proteomes" id="UP000287033">
    <property type="component" value="Unassembled WGS sequence"/>
</dbReference>
<organism evidence="10 11">
    <name type="scientific">Chiloscyllium punctatum</name>
    <name type="common">Brownbanded bambooshark</name>
    <name type="synonym">Hemiscyllium punctatum</name>
    <dbReference type="NCBI Taxonomy" id="137246"/>
    <lineage>
        <taxon>Eukaryota</taxon>
        <taxon>Metazoa</taxon>
        <taxon>Chordata</taxon>
        <taxon>Craniata</taxon>
        <taxon>Vertebrata</taxon>
        <taxon>Chondrichthyes</taxon>
        <taxon>Elasmobranchii</taxon>
        <taxon>Galeomorphii</taxon>
        <taxon>Galeoidea</taxon>
        <taxon>Orectolobiformes</taxon>
        <taxon>Hemiscylliidae</taxon>
        <taxon>Chiloscyllium</taxon>
    </lineage>
</organism>
<accession>A0A401T3U3</accession>
<dbReference type="GO" id="GO:0045202">
    <property type="term" value="C:synapse"/>
    <property type="evidence" value="ECO:0007669"/>
    <property type="project" value="TreeGrafter"/>
</dbReference>
<evidence type="ECO:0008006" key="12">
    <source>
        <dbReference type="Google" id="ProtNLM"/>
    </source>
</evidence>
<dbReference type="InterPro" id="IPR013783">
    <property type="entry name" value="Ig-like_fold"/>
</dbReference>
<dbReference type="Gene3D" id="3.10.100.10">
    <property type="entry name" value="Mannose-Binding Protein A, subunit A"/>
    <property type="match status" value="1"/>
</dbReference>
<dbReference type="PANTHER" id="PTHR22804">
    <property type="entry name" value="AGGRECAN/VERSICAN PROTEOGLYCAN"/>
    <property type="match status" value="1"/>
</dbReference>
<dbReference type="InterPro" id="IPR036179">
    <property type="entry name" value="Ig-like_dom_sf"/>
</dbReference>
<keyword evidence="2" id="KW-0964">Secreted</keyword>